<dbReference type="OrthoDB" id="1525231at2"/>
<dbReference type="RefSeq" id="WP_112746804.1">
    <property type="nucleotide sequence ID" value="NZ_QMFY01000004.1"/>
</dbReference>
<dbReference type="Proteomes" id="UP000251889">
    <property type="component" value="Unassembled WGS sequence"/>
</dbReference>
<comment type="caution">
    <text evidence="2">The sequence shown here is derived from an EMBL/GenBank/DDBJ whole genome shotgun (WGS) entry which is preliminary data.</text>
</comment>
<keyword evidence="3" id="KW-1185">Reference proteome</keyword>
<gene>
    <name evidence="2" type="ORF">DQQ10_10450</name>
</gene>
<protein>
    <submittedName>
        <fullName evidence="2">Uncharacterized protein</fullName>
    </submittedName>
</protein>
<name>A0A364Y557_9BACT</name>
<keyword evidence="1" id="KW-0812">Transmembrane</keyword>
<evidence type="ECO:0000313" key="2">
    <source>
        <dbReference type="EMBL" id="RAW01318.1"/>
    </source>
</evidence>
<sequence>MKFIAQIILIAILAYLLDLFLPWYSIAIAAFAVSVFFQSRSNFFAGFLGVGILWFAAVWMINGSSSSGLAARVAGILTVNSDVVLMLVTALIGALVAGCAAVAGASLRKEKRRY</sequence>
<proteinExistence type="predicted"/>
<reference evidence="2 3" key="1">
    <citation type="submission" date="2018-06" db="EMBL/GenBank/DDBJ databases">
        <title>Chryseolinea flavus sp. nov., a member of the phylum Bacteroidetes isolated from soil.</title>
        <authorList>
            <person name="Li Y."/>
            <person name="Wang J."/>
        </authorList>
    </citation>
    <scope>NUCLEOTIDE SEQUENCE [LARGE SCALE GENOMIC DNA]</scope>
    <source>
        <strain evidence="2 3">SDU1-6</strain>
    </source>
</reference>
<dbReference type="AlphaFoldDB" id="A0A364Y557"/>
<evidence type="ECO:0000256" key="1">
    <source>
        <dbReference type="SAM" id="Phobius"/>
    </source>
</evidence>
<keyword evidence="1" id="KW-0472">Membrane</keyword>
<feature type="transmembrane region" description="Helical" evidence="1">
    <location>
        <begin position="83"/>
        <end position="107"/>
    </location>
</feature>
<feature type="transmembrane region" description="Helical" evidence="1">
    <location>
        <begin position="43"/>
        <end position="63"/>
    </location>
</feature>
<keyword evidence="1" id="KW-1133">Transmembrane helix</keyword>
<organism evidence="2 3">
    <name type="scientific">Pseudochryseolinea flava</name>
    <dbReference type="NCBI Taxonomy" id="2059302"/>
    <lineage>
        <taxon>Bacteria</taxon>
        <taxon>Pseudomonadati</taxon>
        <taxon>Bacteroidota</taxon>
        <taxon>Cytophagia</taxon>
        <taxon>Cytophagales</taxon>
        <taxon>Fulvivirgaceae</taxon>
        <taxon>Pseudochryseolinea</taxon>
    </lineage>
</organism>
<evidence type="ECO:0000313" key="3">
    <source>
        <dbReference type="Proteomes" id="UP000251889"/>
    </source>
</evidence>
<feature type="transmembrane region" description="Helical" evidence="1">
    <location>
        <begin position="6"/>
        <end position="36"/>
    </location>
</feature>
<accession>A0A364Y557</accession>
<dbReference type="EMBL" id="QMFY01000004">
    <property type="protein sequence ID" value="RAW01318.1"/>
    <property type="molecule type" value="Genomic_DNA"/>
</dbReference>